<evidence type="ECO:0000313" key="2">
    <source>
        <dbReference type="EMBL" id="KAI3908077.1"/>
    </source>
</evidence>
<evidence type="ECO:0000256" key="1">
    <source>
        <dbReference type="SAM" id="MobiDB-lite"/>
    </source>
</evidence>
<proteinExistence type="predicted"/>
<gene>
    <name evidence="2" type="ORF">MKW98_003722</name>
</gene>
<sequence>MGAVLGKINTSTWTYVKTVRGACFYGPTSVKSALKNCFHNFLEKNLIFIVSIDIDPSSTTSCTVIGAISGGDEDPRRRFHQEEAEFNNNFIGSPCDVFAGKDGFKGDWKQSAEDISGPRQSPHSTRSIKVQQEAF</sequence>
<dbReference type="AlphaFoldDB" id="A0AAD4XEW4"/>
<comment type="caution">
    <text evidence="2">The sequence shown here is derived from an EMBL/GenBank/DDBJ whole genome shotgun (WGS) entry which is preliminary data.</text>
</comment>
<accession>A0AAD4XEW4</accession>
<dbReference type="Proteomes" id="UP001202328">
    <property type="component" value="Unassembled WGS sequence"/>
</dbReference>
<protein>
    <submittedName>
        <fullName evidence="2">Uncharacterized protein</fullName>
    </submittedName>
</protein>
<dbReference type="EMBL" id="JAJJMB010010543">
    <property type="protein sequence ID" value="KAI3908077.1"/>
    <property type="molecule type" value="Genomic_DNA"/>
</dbReference>
<name>A0AAD4XEW4_9MAGN</name>
<organism evidence="2 3">
    <name type="scientific">Papaver atlanticum</name>
    <dbReference type="NCBI Taxonomy" id="357466"/>
    <lineage>
        <taxon>Eukaryota</taxon>
        <taxon>Viridiplantae</taxon>
        <taxon>Streptophyta</taxon>
        <taxon>Embryophyta</taxon>
        <taxon>Tracheophyta</taxon>
        <taxon>Spermatophyta</taxon>
        <taxon>Magnoliopsida</taxon>
        <taxon>Ranunculales</taxon>
        <taxon>Papaveraceae</taxon>
        <taxon>Papaveroideae</taxon>
        <taxon>Papaver</taxon>
    </lineage>
</organism>
<feature type="region of interest" description="Disordered" evidence="1">
    <location>
        <begin position="108"/>
        <end position="135"/>
    </location>
</feature>
<keyword evidence="3" id="KW-1185">Reference proteome</keyword>
<evidence type="ECO:0000313" key="3">
    <source>
        <dbReference type="Proteomes" id="UP001202328"/>
    </source>
</evidence>
<feature type="compositionally biased region" description="Polar residues" evidence="1">
    <location>
        <begin position="118"/>
        <end position="135"/>
    </location>
</feature>
<reference evidence="2" key="1">
    <citation type="submission" date="2022-04" db="EMBL/GenBank/DDBJ databases">
        <title>A functionally conserved STORR gene fusion in Papaver species that diverged 16.8 million years ago.</title>
        <authorList>
            <person name="Catania T."/>
        </authorList>
    </citation>
    <scope>NUCLEOTIDE SEQUENCE</scope>
    <source>
        <strain evidence="2">S-188037</strain>
    </source>
</reference>